<feature type="transmembrane region" description="Helical" evidence="11">
    <location>
        <begin position="135"/>
        <end position="154"/>
    </location>
</feature>
<feature type="transmembrane region" description="Helical" evidence="11">
    <location>
        <begin position="83"/>
        <end position="99"/>
    </location>
</feature>
<dbReference type="PANTHER" id="PTHR32196">
    <property type="entry name" value="ABC TRANSPORTER PERMEASE PROTEIN YPHD-RELATED-RELATED"/>
    <property type="match status" value="1"/>
</dbReference>
<proteinExistence type="predicted"/>
<feature type="transmembrane region" description="Helical" evidence="11">
    <location>
        <begin position="105"/>
        <end position="128"/>
    </location>
</feature>
<keyword evidence="13" id="KW-1185">Reference proteome</keyword>
<comment type="caution">
    <text evidence="12">The sequence shown here is derived from an EMBL/GenBank/DDBJ whole genome shotgun (WGS) entry which is preliminary data.</text>
</comment>
<feature type="transmembrane region" description="Helical" evidence="11">
    <location>
        <begin position="222"/>
        <end position="243"/>
    </location>
</feature>
<organism evidence="12 13">
    <name type="scientific">Paradevosia shaoguanensis</name>
    <dbReference type="NCBI Taxonomy" id="1335043"/>
    <lineage>
        <taxon>Bacteria</taxon>
        <taxon>Pseudomonadati</taxon>
        <taxon>Pseudomonadota</taxon>
        <taxon>Alphaproteobacteria</taxon>
        <taxon>Hyphomicrobiales</taxon>
        <taxon>Devosiaceae</taxon>
        <taxon>Paradevosia</taxon>
    </lineage>
</organism>
<keyword evidence="8 11" id="KW-0472">Membrane</keyword>
<name>A0AA41QJ17_9HYPH</name>
<dbReference type="RefSeq" id="WP_246513498.1">
    <property type="nucleotide sequence ID" value="NZ_CP068983.1"/>
</dbReference>
<dbReference type="Pfam" id="PF02653">
    <property type="entry name" value="BPD_transp_2"/>
    <property type="match status" value="1"/>
</dbReference>
<comment type="subunit">
    <text evidence="2">The complex is composed of two ATP-binding proteins (LsrA), two transmembrane proteins (LsrC and LsrD) and a solute-binding protein (LsrB).</text>
</comment>
<evidence type="ECO:0000256" key="5">
    <source>
        <dbReference type="ARBA" id="ARBA00022519"/>
    </source>
</evidence>
<comment type="function">
    <text evidence="9">Part of the ABC transporter complex LsrABCD involved in autoinducer 2 (AI-2) import. Probably responsible for the translocation of the substrate across the membrane.</text>
</comment>
<keyword evidence="6 11" id="KW-0812">Transmembrane</keyword>
<feature type="transmembrane region" description="Helical" evidence="11">
    <location>
        <begin position="53"/>
        <end position="76"/>
    </location>
</feature>
<dbReference type="AlphaFoldDB" id="A0AA41QJ17"/>
<evidence type="ECO:0000256" key="11">
    <source>
        <dbReference type="SAM" id="Phobius"/>
    </source>
</evidence>
<evidence type="ECO:0000256" key="4">
    <source>
        <dbReference type="ARBA" id="ARBA00022475"/>
    </source>
</evidence>
<dbReference type="Proteomes" id="UP001156140">
    <property type="component" value="Unassembled WGS sequence"/>
</dbReference>
<dbReference type="GO" id="GO:0005886">
    <property type="term" value="C:plasma membrane"/>
    <property type="evidence" value="ECO:0007669"/>
    <property type="project" value="UniProtKB-SubCell"/>
</dbReference>
<keyword evidence="4" id="KW-1003">Cell membrane</keyword>
<evidence type="ECO:0000256" key="9">
    <source>
        <dbReference type="ARBA" id="ARBA00025439"/>
    </source>
</evidence>
<keyword evidence="5" id="KW-0997">Cell inner membrane</keyword>
<sequence length="331" mass="34402">MTDATMQPVARRRKSGFRFERWAPALLLVIAFAIYAIVALATGQPQFLTPDNLIAILGRSIALGITAIGQTFVILVASIDLSVANLISAAAVLASVIMNGNPAMILPAILAVLALGAVVGVVNGLVITKLEVNPLIATLGMALVIQGCLSAFVTNFAGSVPAEFQVFAYGGFGSIQFSLIFLVALTVAAWFVLRFTKFGSDIYSVGGNADAARLAGIKTHPVVIATHVICSLCAAIAGLYLASRLRSGAPWIGRDGVYDLQSIAVVVIGGTVLAGGRGGIWGTIAGVLIFSLIDSIFNIAQVDAFAKQVMRGIIIVAAVAFYAVRSKRIVA</sequence>
<feature type="transmembrane region" description="Helical" evidence="11">
    <location>
        <begin position="166"/>
        <end position="193"/>
    </location>
</feature>
<comment type="subcellular location">
    <subcellularLocation>
        <location evidence="1">Cell membrane</location>
        <topology evidence="1">Multi-pass membrane protein</topology>
    </subcellularLocation>
</comment>
<evidence type="ECO:0000313" key="12">
    <source>
        <dbReference type="EMBL" id="MCI0125821.1"/>
    </source>
</evidence>
<dbReference type="PANTHER" id="PTHR32196:SF71">
    <property type="entry name" value="AUTOINDUCER 2 IMPORT SYSTEM PERMEASE PROTEIN LSRD"/>
    <property type="match status" value="1"/>
</dbReference>
<protein>
    <recommendedName>
        <fullName evidence="10">Autoinducer 2 import system permease protein LsrD</fullName>
    </recommendedName>
</protein>
<keyword evidence="7 11" id="KW-1133">Transmembrane helix</keyword>
<evidence type="ECO:0000256" key="7">
    <source>
        <dbReference type="ARBA" id="ARBA00022989"/>
    </source>
</evidence>
<reference evidence="12" key="1">
    <citation type="submission" date="2022-03" db="EMBL/GenBank/DDBJ databases">
        <title>The complete genome sequence of a Methyloterrigena soli.</title>
        <authorList>
            <person name="Zi Z."/>
        </authorList>
    </citation>
    <scope>NUCLEOTIDE SEQUENCE</scope>
    <source>
        <strain evidence="12">M48</strain>
    </source>
</reference>
<gene>
    <name evidence="12" type="ORF">ML536_03160</name>
</gene>
<evidence type="ECO:0000256" key="2">
    <source>
        <dbReference type="ARBA" id="ARBA00011262"/>
    </source>
</evidence>
<feature type="transmembrane region" description="Helical" evidence="11">
    <location>
        <begin position="21"/>
        <end position="41"/>
    </location>
</feature>
<evidence type="ECO:0000256" key="1">
    <source>
        <dbReference type="ARBA" id="ARBA00004651"/>
    </source>
</evidence>
<evidence type="ECO:0000256" key="6">
    <source>
        <dbReference type="ARBA" id="ARBA00022692"/>
    </source>
</evidence>
<accession>A0AA41QJ17</accession>
<feature type="transmembrane region" description="Helical" evidence="11">
    <location>
        <begin position="263"/>
        <end position="293"/>
    </location>
</feature>
<dbReference type="EMBL" id="JALAZD010000001">
    <property type="protein sequence ID" value="MCI0125821.1"/>
    <property type="molecule type" value="Genomic_DNA"/>
</dbReference>
<feature type="transmembrane region" description="Helical" evidence="11">
    <location>
        <begin position="305"/>
        <end position="324"/>
    </location>
</feature>
<dbReference type="CDD" id="cd06579">
    <property type="entry name" value="TM_PBP1_transp_AraH_like"/>
    <property type="match status" value="1"/>
</dbReference>
<dbReference type="InterPro" id="IPR001851">
    <property type="entry name" value="ABC_transp_permease"/>
</dbReference>
<dbReference type="GO" id="GO:0022857">
    <property type="term" value="F:transmembrane transporter activity"/>
    <property type="evidence" value="ECO:0007669"/>
    <property type="project" value="InterPro"/>
</dbReference>
<keyword evidence="3" id="KW-0813">Transport</keyword>
<evidence type="ECO:0000256" key="10">
    <source>
        <dbReference type="ARBA" id="ARBA00039381"/>
    </source>
</evidence>
<evidence type="ECO:0000256" key="3">
    <source>
        <dbReference type="ARBA" id="ARBA00022448"/>
    </source>
</evidence>
<evidence type="ECO:0000256" key="8">
    <source>
        <dbReference type="ARBA" id="ARBA00023136"/>
    </source>
</evidence>
<evidence type="ECO:0000313" key="13">
    <source>
        <dbReference type="Proteomes" id="UP001156140"/>
    </source>
</evidence>